<name>A0A843VDK6_COLES</name>
<keyword evidence="3" id="KW-1185">Reference proteome</keyword>
<comment type="caution">
    <text evidence="2">The sequence shown here is derived from an EMBL/GenBank/DDBJ whole genome shotgun (WGS) entry which is preliminary data.</text>
</comment>
<feature type="compositionally biased region" description="Basic residues" evidence="1">
    <location>
        <begin position="36"/>
        <end position="46"/>
    </location>
</feature>
<evidence type="ECO:0000313" key="2">
    <source>
        <dbReference type="EMBL" id="MQL96662.1"/>
    </source>
</evidence>
<feature type="compositionally biased region" description="Polar residues" evidence="1">
    <location>
        <begin position="127"/>
        <end position="138"/>
    </location>
</feature>
<feature type="non-terminal residue" evidence="2">
    <location>
        <position position="1"/>
    </location>
</feature>
<feature type="region of interest" description="Disordered" evidence="1">
    <location>
        <begin position="118"/>
        <end position="138"/>
    </location>
</feature>
<dbReference type="EMBL" id="NMUH01001944">
    <property type="protein sequence ID" value="MQL96662.1"/>
    <property type="molecule type" value="Genomic_DNA"/>
</dbReference>
<evidence type="ECO:0000256" key="1">
    <source>
        <dbReference type="SAM" id="MobiDB-lite"/>
    </source>
</evidence>
<dbReference type="AlphaFoldDB" id="A0A843VDK6"/>
<dbReference type="Proteomes" id="UP000652761">
    <property type="component" value="Unassembled WGS sequence"/>
</dbReference>
<sequence length="138" mass="14998">AAQSGGDSTGPRHLVGVPPGQCPALRARWGAHRRARARWSVHRGARAGRVGRPPGPPRARPVGLPPGPHARWAAHRGCVPCGPHRGCQAHRWASHRPPFPLSPKQKKKRVHTWWRLPRCPAEESPGGVSTTTLKSPIK</sequence>
<accession>A0A843VDK6</accession>
<gene>
    <name evidence="2" type="ORF">Taro_029339</name>
</gene>
<feature type="region of interest" description="Disordered" evidence="1">
    <location>
        <begin position="36"/>
        <end position="68"/>
    </location>
</feature>
<feature type="non-terminal residue" evidence="2">
    <location>
        <position position="138"/>
    </location>
</feature>
<feature type="compositionally biased region" description="Pro residues" evidence="1">
    <location>
        <begin position="53"/>
        <end position="68"/>
    </location>
</feature>
<protein>
    <submittedName>
        <fullName evidence="2">Uncharacterized protein</fullName>
    </submittedName>
</protein>
<evidence type="ECO:0000313" key="3">
    <source>
        <dbReference type="Proteomes" id="UP000652761"/>
    </source>
</evidence>
<reference evidence="2" key="1">
    <citation type="submission" date="2017-07" db="EMBL/GenBank/DDBJ databases">
        <title>Taro Niue Genome Assembly and Annotation.</title>
        <authorList>
            <person name="Atibalentja N."/>
            <person name="Keating K."/>
            <person name="Fields C.J."/>
        </authorList>
    </citation>
    <scope>NUCLEOTIDE SEQUENCE</scope>
    <source>
        <strain evidence="2">Niue_2</strain>
        <tissue evidence="2">Leaf</tissue>
    </source>
</reference>
<organism evidence="2 3">
    <name type="scientific">Colocasia esculenta</name>
    <name type="common">Wild taro</name>
    <name type="synonym">Arum esculentum</name>
    <dbReference type="NCBI Taxonomy" id="4460"/>
    <lineage>
        <taxon>Eukaryota</taxon>
        <taxon>Viridiplantae</taxon>
        <taxon>Streptophyta</taxon>
        <taxon>Embryophyta</taxon>
        <taxon>Tracheophyta</taxon>
        <taxon>Spermatophyta</taxon>
        <taxon>Magnoliopsida</taxon>
        <taxon>Liliopsida</taxon>
        <taxon>Araceae</taxon>
        <taxon>Aroideae</taxon>
        <taxon>Colocasieae</taxon>
        <taxon>Colocasia</taxon>
    </lineage>
</organism>
<feature type="region of interest" description="Disordered" evidence="1">
    <location>
        <begin position="1"/>
        <end position="20"/>
    </location>
</feature>
<proteinExistence type="predicted"/>